<dbReference type="Ensembl" id="ENSCUST00005020620.1">
    <property type="protein sequence ID" value="ENSCUSP00005019874.1"/>
    <property type="gene ID" value="ENSCUSG00005012681.1"/>
</dbReference>
<feature type="region of interest" description="Disordered" evidence="1">
    <location>
        <begin position="1"/>
        <end position="132"/>
    </location>
</feature>
<feature type="compositionally biased region" description="Gly residues" evidence="1">
    <location>
        <begin position="8"/>
        <end position="31"/>
    </location>
</feature>
<dbReference type="SUPFAM" id="SSF48452">
    <property type="entry name" value="TPR-like"/>
    <property type="match status" value="1"/>
</dbReference>
<keyword evidence="4" id="KW-1185">Reference proteome</keyword>
<gene>
    <name evidence="3" type="primary">TTC5</name>
</gene>
<feature type="domain" description="Tetratricopeptide repeat protein 5 OB fold" evidence="2">
    <location>
        <begin position="356"/>
        <end position="461"/>
    </location>
</feature>
<dbReference type="InterPro" id="IPR011990">
    <property type="entry name" value="TPR-like_helical_dom_sf"/>
</dbReference>
<dbReference type="InterPro" id="IPR038645">
    <property type="entry name" value="TTC5_OB_sf"/>
</dbReference>
<reference evidence="3" key="1">
    <citation type="submission" date="2020-10" db="EMBL/GenBank/DDBJ databases">
        <title>Catharus ustulatus (Swainson's thrush) genome, bCatUst1, primary haplotype v2.</title>
        <authorList>
            <person name="Delmore K."/>
            <person name="Vafadar M."/>
            <person name="Formenti G."/>
            <person name="Chow W."/>
            <person name="Pelan S."/>
            <person name="Howe K."/>
            <person name="Rhie A."/>
            <person name="Mountcastle J."/>
            <person name="Haase B."/>
            <person name="Fedrigo O."/>
            <person name="Jarvis E.D."/>
        </authorList>
    </citation>
    <scope>NUCLEOTIDE SEQUENCE [LARGE SCALE GENOMIC DNA]</scope>
</reference>
<dbReference type="Gene3D" id="2.40.50.550">
    <property type="match status" value="1"/>
</dbReference>
<dbReference type="Proteomes" id="UP000694563">
    <property type="component" value="Chromosome 38"/>
</dbReference>
<dbReference type="Pfam" id="PF16669">
    <property type="entry name" value="TTC5_OB"/>
    <property type="match status" value="1"/>
</dbReference>
<evidence type="ECO:0000256" key="1">
    <source>
        <dbReference type="SAM" id="MobiDB-lite"/>
    </source>
</evidence>
<feature type="compositionally biased region" description="Basic and acidic residues" evidence="1">
    <location>
        <begin position="43"/>
        <end position="52"/>
    </location>
</feature>
<sequence length="484" mass="48385">MALRAQGAGPGPQGEGPGGAGGAGPGPGGGALRESLAQAEAAVRSDPRDGRSWCEWGRGGGRGHTWGRGWGRGRTWGSGDTPGGAGTRLGGGDTPGWAGLGAGTHRGAGTHLGGAGNSPGGAGTHLGGGAAPGGAGTHLGGLGDVRTGLGGSQVGLEGLKCVPGVPRCSQVCLRCVCECSAVPRCVSGLSGVSQVHPGVSQVCPGALRCSQVSLRCLSRAVPVADVLGNAHVSLFFAGGQSPGSARRALAAYAQAERVDPAAAADPDLHLNRATLLQYLERFQAALEGLSRAAELAPRWDEPRKRHGNLLEFLSRLCGLLANRGKLRGKRRRGLAGPVPLPLLGPLGGAGGPRPSPIAALRPGPNPQRVVLGRVLFSLAPPGGVPYAVGLQDGGGAVAAVTVYNAAPAWGVTVGDALAVPDPLLTQHQHQHQGQTFSFLGIRVSSPLSLVVNGKRPPGSALAPPRLALSNPSAPPQEATPPSAR</sequence>
<proteinExistence type="predicted"/>
<name>A0A8C3UV08_CATUS</name>
<reference evidence="3" key="2">
    <citation type="submission" date="2025-08" db="UniProtKB">
        <authorList>
            <consortium name="Ensembl"/>
        </authorList>
    </citation>
    <scope>IDENTIFICATION</scope>
</reference>
<protein>
    <submittedName>
        <fullName evidence="3">Tetratricopeptide repeat domain 5</fullName>
    </submittedName>
</protein>
<organism evidence="3 4">
    <name type="scientific">Catharus ustulatus</name>
    <name type="common">Russet-backed thrush</name>
    <name type="synonym">Hylocichla ustulatus</name>
    <dbReference type="NCBI Taxonomy" id="91951"/>
    <lineage>
        <taxon>Eukaryota</taxon>
        <taxon>Metazoa</taxon>
        <taxon>Chordata</taxon>
        <taxon>Craniata</taxon>
        <taxon>Vertebrata</taxon>
        <taxon>Euteleostomi</taxon>
        <taxon>Archelosauria</taxon>
        <taxon>Archosauria</taxon>
        <taxon>Dinosauria</taxon>
        <taxon>Saurischia</taxon>
        <taxon>Theropoda</taxon>
        <taxon>Coelurosauria</taxon>
        <taxon>Aves</taxon>
        <taxon>Neognathae</taxon>
        <taxon>Neoaves</taxon>
        <taxon>Telluraves</taxon>
        <taxon>Australaves</taxon>
        <taxon>Passeriformes</taxon>
        <taxon>Turdidae</taxon>
        <taxon>Catharus</taxon>
    </lineage>
</organism>
<feature type="region of interest" description="Disordered" evidence="1">
    <location>
        <begin position="454"/>
        <end position="484"/>
    </location>
</feature>
<accession>A0A8C3UV08</accession>
<feature type="compositionally biased region" description="Gly residues" evidence="1">
    <location>
        <begin position="57"/>
        <end position="132"/>
    </location>
</feature>
<evidence type="ECO:0000313" key="3">
    <source>
        <dbReference type="Ensembl" id="ENSCUSP00005019874.1"/>
    </source>
</evidence>
<reference evidence="3" key="3">
    <citation type="submission" date="2025-09" db="UniProtKB">
        <authorList>
            <consortium name="Ensembl"/>
        </authorList>
    </citation>
    <scope>IDENTIFICATION</scope>
</reference>
<dbReference type="Gene3D" id="1.25.40.10">
    <property type="entry name" value="Tetratricopeptide repeat domain"/>
    <property type="match status" value="1"/>
</dbReference>
<evidence type="ECO:0000313" key="4">
    <source>
        <dbReference type="Proteomes" id="UP000694563"/>
    </source>
</evidence>
<evidence type="ECO:0000259" key="2">
    <source>
        <dbReference type="Pfam" id="PF16669"/>
    </source>
</evidence>
<feature type="compositionally biased region" description="Pro residues" evidence="1">
    <location>
        <begin position="472"/>
        <end position="484"/>
    </location>
</feature>
<dbReference type="InterPro" id="IPR032076">
    <property type="entry name" value="TTC5_OB"/>
</dbReference>
<dbReference type="AlphaFoldDB" id="A0A8C3UV08"/>